<evidence type="ECO:0000256" key="13">
    <source>
        <dbReference type="ARBA" id="ARBA00023204"/>
    </source>
</evidence>
<dbReference type="EC" id="2.3.2.27" evidence="4 15"/>
<dbReference type="Proteomes" id="UP000799779">
    <property type="component" value="Unassembled WGS sequence"/>
</dbReference>
<dbReference type="GO" id="GO:0000724">
    <property type="term" value="P:double-strand break repair via homologous recombination"/>
    <property type="evidence" value="ECO:0007669"/>
    <property type="project" value="TreeGrafter"/>
</dbReference>
<evidence type="ECO:0000256" key="4">
    <source>
        <dbReference type="ARBA" id="ARBA00012483"/>
    </source>
</evidence>
<dbReference type="GO" id="GO:0030915">
    <property type="term" value="C:Smc5-Smc6 complex"/>
    <property type="evidence" value="ECO:0007669"/>
    <property type="project" value="UniProtKB-UniRule"/>
</dbReference>
<keyword evidence="14 15" id="KW-0539">Nucleus</keyword>
<evidence type="ECO:0000256" key="6">
    <source>
        <dbReference type="ARBA" id="ARBA00022679"/>
    </source>
</evidence>
<dbReference type="Gene3D" id="1.10.10.10">
    <property type="entry name" value="Winged helix-like DNA-binding domain superfamily/Winged helix DNA-binding domain"/>
    <property type="match status" value="1"/>
</dbReference>
<keyword evidence="13 15" id="KW-0234">DNA repair</keyword>
<keyword evidence="7 15" id="KW-0479">Metal-binding</keyword>
<evidence type="ECO:0000256" key="12">
    <source>
        <dbReference type="ARBA" id="ARBA00023172"/>
    </source>
</evidence>
<evidence type="ECO:0000256" key="16">
    <source>
        <dbReference type="SAM" id="MobiDB-lite"/>
    </source>
</evidence>
<dbReference type="InterPro" id="IPR036388">
    <property type="entry name" value="WH-like_DNA-bd_sf"/>
</dbReference>
<evidence type="ECO:0000256" key="8">
    <source>
        <dbReference type="ARBA" id="ARBA00022763"/>
    </source>
</evidence>
<keyword evidence="19" id="KW-1185">Reference proteome</keyword>
<keyword evidence="9 15" id="KW-0863">Zinc-finger</keyword>
<evidence type="ECO:0000256" key="9">
    <source>
        <dbReference type="ARBA" id="ARBA00022771"/>
    </source>
</evidence>
<dbReference type="OrthoDB" id="185455at2759"/>
<evidence type="ECO:0000256" key="5">
    <source>
        <dbReference type="ARBA" id="ARBA00019422"/>
    </source>
</evidence>
<evidence type="ECO:0000256" key="3">
    <source>
        <dbReference type="ARBA" id="ARBA00010258"/>
    </source>
</evidence>
<dbReference type="CDD" id="cd16493">
    <property type="entry name" value="RING-CH-C4HC3_NSE1"/>
    <property type="match status" value="1"/>
</dbReference>
<sequence>MSRDDSEIRGATPDHAGRYSNSHRAFLQAFLSRPVMSFEEMKPIYAAIMSAENPNRPYLEGDVTQADIVTHLQLINTRLSPLDYEIKSMKEQEKRTTLFALVNTTSDLSTQFATTFSPDEIAYIKRLLDAMFETNNTRTREVMAVGGMQPIQLAKAPRSRESRGGDDTVVEGTQGESVVPGAKTITHADAERVLETLVAQSFFAKSRAGYYTLAPRALLELRGYLKETYNEPAGEDPEVEPALLRIRDCEACKEIVTVGQRCVDRSCGARLHDVCAGRLMGRGAKKCPTCKMEWSGEVFVGERADTTARRGRQSNGGRRRLEVDEEEEEEEE</sequence>
<evidence type="ECO:0000313" key="19">
    <source>
        <dbReference type="Proteomes" id="UP000799779"/>
    </source>
</evidence>
<feature type="domain" description="Non-structural maintenance of chromosomes element 1 RING C4HC3-type" evidence="17">
    <location>
        <begin position="249"/>
        <end position="290"/>
    </location>
</feature>
<dbReference type="Gene3D" id="3.30.40.10">
    <property type="entry name" value="Zinc/RING finger domain, C3HC4 (zinc finger)"/>
    <property type="match status" value="1"/>
</dbReference>
<keyword evidence="11 15" id="KW-0862">Zinc</keyword>
<evidence type="ECO:0000256" key="2">
    <source>
        <dbReference type="ARBA" id="ARBA00004123"/>
    </source>
</evidence>
<dbReference type="GO" id="GO:0005634">
    <property type="term" value="C:nucleus"/>
    <property type="evidence" value="ECO:0007669"/>
    <property type="project" value="UniProtKB-SubCell"/>
</dbReference>
<comment type="similarity">
    <text evidence="3 15">Belongs to the NSE1 family.</text>
</comment>
<dbReference type="GO" id="GO:0061630">
    <property type="term" value="F:ubiquitin protein ligase activity"/>
    <property type="evidence" value="ECO:0007669"/>
    <property type="project" value="UniProtKB-EC"/>
</dbReference>
<comment type="function">
    <text evidence="15">Acts in a DNA repair pathway for removal of UV-induced DNA damage that is distinct from classical nucleotide excision repair and in repair of ionizing radiation damage. Functions in homologous recombination repair of DNA double strand breaks and in recovery of stalled replication forks.</text>
</comment>
<dbReference type="InterPro" id="IPR014857">
    <property type="entry name" value="Nse1_RING_C4HC3-type"/>
</dbReference>
<dbReference type="Pfam" id="PF07574">
    <property type="entry name" value="SMC_Nse1"/>
    <property type="match status" value="1"/>
</dbReference>
<feature type="compositionally biased region" description="Acidic residues" evidence="16">
    <location>
        <begin position="323"/>
        <end position="332"/>
    </location>
</feature>
<comment type="catalytic activity">
    <reaction evidence="1 15">
        <text>S-ubiquitinyl-[E2 ubiquitin-conjugating enzyme]-L-cysteine + [acceptor protein]-L-lysine = [E2 ubiquitin-conjugating enzyme]-L-cysteine + N(6)-ubiquitinyl-[acceptor protein]-L-lysine.</text>
        <dbReference type="EC" id="2.3.2.27"/>
    </reaction>
</comment>
<evidence type="ECO:0000256" key="7">
    <source>
        <dbReference type="ARBA" id="ARBA00022723"/>
    </source>
</evidence>
<organism evidence="18 19">
    <name type="scientific">Amniculicola lignicola CBS 123094</name>
    <dbReference type="NCBI Taxonomy" id="1392246"/>
    <lineage>
        <taxon>Eukaryota</taxon>
        <taxon>Fungi</taxon>
        <taxon>Dikarya</taxon>
        <taxon>Ascomycota</taxon>
        <taxon>Pezizomycotina</taxon>
        <taxon>Dothideomycetes</taxon>
        <taxon>Pleosporomycetidae</taxon>
        <taxon>Pleosporales</taxon>
        <taxon>Amniculicolaceae</taxon>
        <taxon>Amniculicola</taxon>
    </lineage>
</organism>
<dbReference type="Gene3D" id="3.90.1150.220">
    <property type="match status" value="1"/>
</dbReference>
<evidence type="ECO:0000256" key="10">
    <source>
        <dbReference type="ARBA" id="ARBA00022786"/>
    </source>
</evidence>
<evidence type="ECO:0000313" key="18">
    <source>
        <dbReference type="EMBL" id="KAF2000053.1"/>
    </source>
</evidence>
<dbReference type="InterPro" id="IPR011513">
    <property type="entry name" value="Nse1"/>
</dbReference>
<feature type="region of interest" description="Disordered" evidence="16">
    <location>
        <begin position="305"/>
        <end position="332"/>
    </location>
</feature>
<dbReference type="InterPro" id="IPR013083">
    <property type="entry name" value="Znf_RING/FYVE/PHD"/>
</dbReference>
<dbReference type="EMBL" id="ML977591">
    <property type="protein sequence ID" value="KAF2000053.1"/>
    <property type="molecule type" value="Genomic_DNA"/>
</dbReference>
<evidence type="ECO:0000259" key="17">
    <source>
        <dbReference type="Pfam" id="PF08746"/>
    </source>
</evidence>
<evidence type="ECO:0000256" key="14">
    <source>
        <dbReference type="ARBA" id="ARBA00023242"/>
    </source>
</evidence>
<dbReference type="GO" id="GO:0008270">
    <property type="term" value="F:zinc ion binding"/>
    <property type="evidence" value="ECO:0007669"/>
    <property type="project" value="UniProtKB-KW"/>
</dbReference>
<keyword evidence="10 15" id="KW-0833">Ubl conjugation pathway</keyword>
<evidence type="ECO:0000256" key="1">
    <source>
        <dbReference type="ARBA" id="ARBA00000900"/>
    </source>
</evidence>
<dbReference type="PANTHER" id="PTHR20973">
    <property type="entry name" value="NON-SMC ELEMENT 1-RELATED"/>
    <property type="match status" value="1"/>
</dbReference>
<name>A0A6A5WDT8_9PLEO</name>
<keyword evidence="6 15" id="KW-0808">Transferase</keyword>
<evidence type="ECO:0000256" key="11">
    <source>
        <dbReference type="ARBA" id="ARBA00022833"/>
    </source>
</evidence>
<accession>A0A6A5WDT8</accession>
<evidence type="ECO:0000256" key="15">
    <source>
        <dbReference type="RuleBase" id="RU368018"/>
    </source>
</evidence>
<dbReference type="SUPFAM" id="SSF57850">
    <property type="entry name" value="RING/U-box"/>
    <property type="match status" value="1"/>
</dbReference>
<proteinExistence type="inferred from homology"/>
<reference evidence="18" key="1">
    <citation type="journal article" date="2020" name="Stud. Mycol.">
        <title>101 Dothideomycetes genomes: a test case for predicting lifestyles and emergence of pathogens.</title>
        <authorList>
            <person name="Haridas S."/>
            <person name="Albert R."/>
            <person name="Binder M."/>
            <person name="Bloem J."/>
            <person name="Labutti K."/>
            <person name="Salamov A."/>
            <person name="Andreopoulos B."/>
            <person name="Baker S."/>
            <person name="Barry K."/>
            <person name="Bills G."/>
            <person name="Bluhm B."/>
            <person name="Cannon C."/>
            <person name="Castanera R."/>
            <person name="Culley D."/>
            <person name="Daum C."/>
            <person name="Ezra D."/>
            <person name="Gonzalez J."/>
            <person name="Henrissat B."/>
            <person name="Kuo A."/>
            <person name="Liang C."/>
            <person name="Lipzen A."/>
            <person name="Lutzoni F."/>
            <person name="Magnuson J."/>
            <person name="Mondo S."/>
            <person name="Nolan M."/>
            <person name="Ohm R."/>
            <person name="Pangilinan J."/>
            <person name="Park H.-J."/>
            <person name="Ramirez L."/>
            <person name="Alfaro M."/>
            <person name="Sun H."/>
            <person name="Tritt A."/>
            <person name="Yoshinaga Y."/>
            <person name="Zwiers L.-H."/>
            <person name="Turgeon B."/>
            <person name="Goodwin S."/>
            <person name="Spatafora J."/>
            <person name="Crous P."/>
            <person name="Grigoriev I."/>
        </authorList>
    </citation>
    <scope>NUCLEOTIDE SEQUENCE</scope>
    <source>
        <strain evidence="18">CBS 123094</strain>
    </source>
</reference>
<dbReference type="PANTHER" id="PTHR20973:SF0">
    <property type="entry name" value="NON-STRUCTURAL MAINTENANCE OF CHROMOSOMES ELEMENT 1 HOMOLOG"/>
    <property type="match status" value="1"/>
</dbReference>
<gene>
    <name evidence="18" type="ORF">P154DRAFT_620463</name>
</gene>
<dbReference type="Pfam" id="PF08746">
    <property type="entry name" value="zf-RING-like"/>
    <property type="match status" value="1"/>
</dbReference>
<protein>
    <recommendedName>
        <fullName evidence="5 15">Non-structural maintenance of chromosomes element 1 homolog</fullName>
        <ecNumber evidence="4 15">2.3.2.27</ecNumber>
    </recommendedName>
</protein>
<keyword evidence="8 15" id="KW-0227">DNA damage</keyword>
<dbReference type="AlphaFoldDB" id="A0A6A5WDT8"/>
<keyword evidence="12 15" id="KW-0233">DNA recombination</keyword>
<comment type="subcellular location">
    <subcellularLocation>
        <location evidence="2 15">Nucleus</location>
    </subcellularLocation>
</comment>
<comment type="subunit">
    <text evidence="15">Component of the Smc5-Smc6 complex.</text>
</comment>